<evidence type="ECO:0000313" key="3">
    <source>
        <dbReference type="Proteomes" id="UP000484875"/>
    </source>
</evidence>
<name>A0A845HJD1_9BURK</name>
<comment type="caution">
    <text evidence="2">The sequence shown here is derived from an EMBL/GenBank/DDBJ whole genome shotgun (WGS) entry which is preliminary data.</text>
</comment>
<feature type="compositionally biased region" description="Polar residues" evidence="1">
    <location>
        <begin position="94"/>
        <end position="104"/>
    </location>
</feature>
<evidence type="ECO:0000256" key="1">
    <source>
        <dbReference type="SAM" id="MobiDB-lite"/>
    </source>
</evidence>
<dbReference type="Proteomes" id="UP000484875">
    <property type="component" value="Unassembled WGS sequence"/>
</dbReference>
<evidence type="ECO:0000313" key="2">
    <source>
        <dbReference type="EMBL" id="MYN19452.1"/>
    </source>
</evidence>
<feature type="region of interest" description="Disordered" evidence="1">
    <location>
        <begin position="94"/>
        <end position="152"/>
    </location>
</feature>
<proteinExistence type="predicted"/>
<organism evidence="2 3">
    <name type="scientific">Duganella vulcania</name>
    <dbReference type="NCBI Taxonomy" id="2692166"/>
    <lineage>
        <taxon>Bacteria</taxon>
        <taxon>Pseudomonadati</taxon>
        <taxon>Pseudomonadota</taxon>
        <taxon>Betaproteobacteria</taxon>
        <taxon>Burkholderiales</taxon>
        <taxon>Oxalobacteraceae</taxon>
        <taxon>Telluria group</taxon>
        <taxon>Duganella</taxon>
    </lineage>
</organism>
<keyword evidence="2" id="KW-0969">Cilium</keyword>
<feature type="non-terminal residue" evidence="2">
    <location>
        <position position="152"/>
    </location>
</feature>
<accession>A0A845HJD1</accession>
<protein>
    <submittedName>
        <fullName evidence="2">Flagellar hook-length control protein FliK</fullName>
    </submittedName>
</protein>
<keyword evidence="2" id="KW-0966">Cell projection</keyword>
<sequence>MMPPAVTILPVGPAAGVGGAAPVGDGRQAAFQRALQSLVGQSVTAEVLSKYNDGSFLVRVADNAVRMMLPPEVQVGADVPLTVLTASPRPAFQLANNPPGSSATVVYGDTAEADPGLYSPTLPSQDAPATLPGTPRQPAGAAQGQPATPGAA</sequence>
<keyword evidence="3" id="KW-1185">Reference proteome</keyword>
<gene>
    <name evidence="2" type="ORF">GTP81_22160</name>
</gene>
<feature type="compositionally biased region" description="Low complexity" evidence="1">
    <location>
        <begin position="132"/>
        <end position="152"/>
    </location>
</feature>
<dbReference type="EMBL" id="WWCV01000046">
    <property type="protein sequence ID" value="MYN19452.1"/>
    <property type="molecule type" value="Genomic_DNA"/>
</dbReference>
<dbReference type="AlphaFoldDB" id="A0A845HJD1"/>
<reference evidence="2 3" key="1">
    <citation type="submission" date="2019-12" db="EMBL/GenBank/DDBJ databases">
        <title>Novel species isolated from a subtropical stream in China.</title>
        <authorList>
            <person name="Lu H."/>
        </authorList>
    </citation>
    <scope>NUCLEOTIDE SEQUENCE [LARGE SCALE GENOMIC DNA]</scope>
    <source>
        <strain evidence="2 3">FT107W</strain>
    </source>
</reference>
<keyword evidence="2" id="KW-0282">Flagellum</keyword>